<dbReference type="EMBL" id="MH396020">
    <property type="protein sequence ID" value="AXI97739.1"/>
    <property type="molecule type" value="Genomic_DNA"/>
</dbReference>
<organism evidence="6">
    <name type="scientific">Hydropuntia rangiferina</name>
    <dbReference type="NCBI Taxonomy" id="338881"/>
    <lineage>
        <taxon>Eukaryota</taxon>
        <taxon>Rhodophyta</taxon>
        <taxon>Florideophyceae</taxon>
        <taxon>Rhodymeniophycidae</taxon>
        <taxon>Gracilariales</taxon>
        <taxon>Gracilariaceae</taxon>
        <taxon>Hydropuntia</taxon>
    </lineage>
</organism>
<dbReference type="Pfam" id="PF00902">
    <property type="entry name" value="TatC"/>
    <property type="match status" value="1"/>
</dbReference>
<evidence type="ECO:0000256" key="4">
    <source>
        <dbReference type="ARBA" id="ARBA00023136"/>
    </source>
</evidence>
<name>A0A345UBA3_9FLOR</name>
<keyword evidence="4 5" id="KW-0472">Membrane</keyword>
<dbReference type="AlphaFoldDB" id="A0A345UBA3"/>
<evidence type="ECO:0000256" key="1">
    <source>
        <dbReference type="ARBA" id="ARBA00004141"/>
    </source>
</evidence>
<gene>
    <name evidence="6" type="primary">tatC</name>
</gene>
<evidence type="ECO:0000256" key="5">
    <source>
        <dbReference type="SAM" id="Phobius"/>
    </source>
</evidence>
<proteinExistence type="predicted"/>
<feature type="transmembrane region" description="Helical" evidence="5">
    <location>
        <begin position="217"/>
        <end position="238"/>
    </location>
</feature>
<keyword evidence="6" id="KW-0496">Mitochondrion</keyword>
<feature type="transmembrane region" description="Helical" evidence="5">
    <location>
        <begin position="7"/>
        <end position="31"/>
    </location>
</feature>
<keyword evidence="3 5" id="KW-1133">Transmembrane helix</keyword>
<feature type="transmembrane region" description="Helical" evidence="5">
    <location>
        <begin position="194"/>
        <end position="211"/>
    </location>
</feature>
<dbReference type="RefSeq" id="YP_009511862.1">
    <property type="nucleotide sequence ID" value="NC_039149.1"/>
</dbReference>
<feature type="transmembrane region" description="Helical" evidence="5">
    <location>
        <begin position="161"/>
        <end position="182"/>
    </location>
</feature>
<reference evidence="6" key="1">
    <citation type="submission" date="2018-05" db="EMBL/GenBank/DDBJ databases">
        <title>Organellar genomes of Gracilariaceae.</title>
        <authorList>
            <person name="Iha C."/>
            <person name="Oliveira M.C."/>
        </authorList>
    </citation>
    <scope>NUCLEOTIDE SEQUENCE</scope>
</reference>
<dbReference type="GO" id="GO:0016020">
    <property type="term" value="C:membrane"/>
    <property type="evidence" value="ECO:0007669"/>
    <property type="project" value="UniProtKB-SubCell"/>
</dbReference>
<evidence type="ECO:0000256" key="2">
    <source>
        <dbReference type="ARBA" id="ARBA00022692"/>
    </source>
</evidence>
<protein>
    <submittedName>
        <fullName evidence="6">Sec-independent protein translocase component TatC</fullName>
    </submittedName>
</protein>
<comment type="subcellular location">
    <subcellularLocation>
        <location evidence="1">Membrane</location>
        <topology evidence="1">Multi-pass membrane protein</topology>
    </subcellularLocation>
</comment>
<feature type="transmembrane region" description="Helical" evidence="5">
    <location>
        <begin position="66"/>
        <end position="84"/>
    </location>
</feature>
<sequence length="246" mass="30633">MYSRLIYFYSLELLFRLIYIFVSFIFCLSVASLNSHYLLFFEFYPFVQLGQRKFIATNVMDLFNTLWLLIIFKSLFFVFPYWLFHLYKFNSSSWYFYQLKFFKQFFLLFICFFFVSFLIFYFIFLPCILFLFTKLDVGHINLFEIFMEFRILSYVKWVLTFQYFISTFNLILFLVIFHFYFFVKLNSIYFVIKYYRKFFIFIILFILFLLMPSDGFMQGFLVGFIFLIFEAVFLFVCYKLCYKNKF</sequence>
<evidence type="ECO:0000313" key="6">
    <source>
        <dbReference type="EMBL" id="AXI97739.1"/>
    </source>
</evidence>
<keyword evidence="2 5" id="KW-0812">Transmembrane</keyword>
<evidence type="ECO:0000256" key="3">
    <source>
        <dbReference type="ARBA" id="ARBA00022989"/>
    </source>
</evidence>
<dbReference type="GeneID" id="37624565"/>
<geneLocation type="mitochondrion" evidence="6"/>
<dbReference type="InterPro" id="IPR002033">
    <property type="entry name" value="TatC"/>
</dbReference>
<accession>A0A345UBA3</accession>
<feature type="transmembrane region" description="Helical" evidence="5">
    <location>
        <begin position="105"/>
        <end position="132"/>
    </location>
</feature>